<dbReference type="InterPro" id="IPR013217">
    <property type="entry name" value="Methyltransf_12"/>
</dbReference>
<dbReference type="InterPro" id="IPR049552">
    <property type="entry name" value="PKS_DH_N"/>
</dbReference>
<dbReference type="InterPro" id="IPR049551">
    <property type="entry name" value="PKS_DH_C"/>
</dbReference>
<dbReference type="PROSITE" id="PS52004">
    <property type="entry name" value="KS3_2"/>
    <property type="match status" value="1"/>
</dbReference>
<dbReference type="InterPro" id="IPR036736">
    <property type="entry name" value="ACP-like_sf"/>
</dbReference>
<protein>
    <submittedName>
        <fullName evidence="13">Polyketide synthase</fullName>
    </submittedName>
</protein>
<dbReference type="Pfam" id="PF00109">
    <property type="entry name" value="ketoacyl-synt"/>
    <property type="match status" value="1"/>
</dbReference>
<dbReference type="Pfam" id="PF13602">
    <property type="entry name" value="ADH_zinc_N_2"/>
    <property type="match status" value="1"/>
</dbReference>
<dbReference type="PANTHER" id="PTHR43775:SF29">
    <property type="entry name" value="ASPERFURANONE POLYKETIDE SYNTHASE AFOG-RELATED"/>
    <property type="match status" value="1"/>
</dbReference>
<dbReference type="InterPro" id="IPR018201">
    <property type="entry name" value="Ketoacyl_synth_AS"/>
</dbReference>
<evidence type="ECO:0000259" key="12">
    <source>
        <dbReference type="PROSITE" id="PS52019"/>
    </source>
</evidence>
<evidence type="ECO:0000256" key="4">
    <source>
        <dbReference type="ARBA" id="ARBA00022857"/>
    </source>
</evidence>
<keyword evidence="6" id="KW-0511">Multifunctional enzyme</keyword>
<dbReference type="SUPFAM" id="SSF50129">
    <property type="entry name" value="GroES-like"/>
    <property type="match status" value="1"/>
</dbReference>
<dbReference type="SUPFAM" id="SSF51735">
    <property type="entry name" value="NAD(P)-binding Rossmann-fold domains"/>
    <property type="match status" value="2"/>
</dbReference>
<dbReference type="Pfam" id="PF14765">
    <property type="entry name" value="PS-DH"/>
    <property type="match status" value="1"/>
</dbReference>
<dbReference type="InterPro" id="IPR016036">
    <property type="entry name" value="Malonyl_transacylase_ACP-bd"/>
</dbReference>
<dbReference type="SUPFAM" id="SSF53335">
    <property type="entry name" value="S-adenosyl-L-methionine-dependent methyltransferases"/>
    <property type="match status" value="1"/>
</dbReference>
<evidence type="ECO:0000256" key="6">
    <source>
        <dbReference type="ARBA" id="ARBA00023268"/>
    </source>
</evidence>
<gene>
    <name evidence="13" type="ORF">B0T20DRAFT_434104</name>
</gene>
<dbReference type="Gene3D" id="3.40.50.720">
    <property type="entry name" value="NAD(P)-binding Rossmann-like Domain"/>
    <property type="match status" value="1"/>
</dbReference>
<dbReference type="Gene3D" id="3.40.50.150">
    <property type="entry name" value="Vaccinia Virus protein VP39"/>
    <property type="match status" value="1"/>
</dbReference>
<dbReference type="Gene3D" id="3.90.180.10">
    <property type="entry name" value="Medium-chain alcohol dehydrogenases, catalytic domain"/>
    <property type="match status" value="1"/>
</dbReference>
<dbReference type="Gene3D" id="3.10.129.110">
    <property type="entry name" value="Polyketide synthase dehydratase"/>
    <property type="match status" value="1"/>
</dbReference>
<dbReference type="SMART" id="SM00822">
    <property type="entry name" value="PKS_KR"/>
    <property type="match status" value="1"/>
</dbReference>
<dbReference type="InterPro" id="IPR032821">
    <property type="entry name" value="PKS_assoc"/>
</dbReference>
<feature type="active site" description="Proton acceptor; for dehydratase activity" evidence="8">
    <location>
        <position position="1000"/>
    </location>
</feature>
<dbReference type="InterPro" id="IPR056501">
    <property type="entry name" value="NAD-bd_HRPKS_sdrA"/>
</dbReference>
<dbReference type="InterPro" id="IPR050091">
    <property type="entry name" value="PKS_NRPS_Biosynth_Enz"/>
</dbReference>
<dbReference type="InterPro" id="IPR011032">
    <property type="entry name" value="GroES-like_sf"/>
</dbReference>
<dbReference type="InterPro" id="IPR029063">
    <property type="entry name" value="SAM-dependent_MTases_sf"/>
</dbReference>
<dbReference type="Gene3D" id="3.40.47.10">
    <property type="match status" value="1"/>
</dbReference>
<keyword evidence="14" id="KW-1185">Reference proteome</keyword>
<dbReference type="Gene3D" id="3.40.366.10">
    <property type="entry name" value="Malonyl-Coenzyme A Acyl Carrier Protein, domain 2"/>
    <property type="match status" value="1"/>
</dbReference>
<dbReference type="Pfam" id="PF23114">
    <property type="entry name" value="NAD-bd_HRPKS_sdrA"/>
    <property type="match status" value="1"/>
</dbReference>
<dbReference type="Pfam" id="PF08240">
    <property type="entry name" value="ADH_N"/>
    <property type="match status" value="1"/>
</dbReference>
<dbReference type="Pfam" id="PF00698">
    <property type="entry name" value="Acyl_transf_1"/>
    <property type="match status" value="1"/>
</dbReference>
<evidence type="ECO:0000256" key="8">
    <source>
        <dbReference type="PROSITE-ProRule" id="PRU01363"/>
    </source>
</evidence>
<dbReference type="GO" id="GO:0030639">
    <property type="term" value="P:polyketide biosynthetic process"/>
    <property type="evidence" value="ECO:0007669"/>
    <property type="project" value="UniProtKB-ARBA"/>
</dbReference>
<keyword evidence="1" id="KW-0596">Phosphopantetheine</keyword>
<dbReference type="InterPro" id="IPR016035">
    <property type="entry name" value="Acyl_Trfase/lysoPLipase"/>
</dbReference>
<dbReference type="InterPro" id="IPR020806">
    <property type="entry name" value="PKS_PP-bd"/>
</dbReference>
<dbReference type="GO" id="GO:0016491">
    <property type="term" value="F:oxidoreductase activity"/>
    <property type="evidence" value="ECO:0007669"/>
    <property type="project" value="UniProtKB-KW"/>
</dbReference>
<dbReference type="SMART" id="SM00823">
    <property type="entry name" value="PKS_PP"/>
    <property type="match status" value="1"/>
</dbReference>
<dbReference type="InterPro" id="IPR001227">
    <property type="entry name" value="Ac_transferase_dom_sf"/>
</dbReference>
<dbReference type="InterPro" id="IPR016039">
    <property type="entry name" value="Thiolase-like"/>
</dbReference>
<dbReference type="SUPFAM" id="SSF55048">
    <property type="entry name" value="Probable ACP-binding domain of malonyl-CoA ACP transacylase"/>
    <property type="match status" value="1"/>
</dbReference>
<dbReference type="GO" id="GO:0004315">
    <property type="term" value="F:3-oxoacyl-[acyl-carrier-protein] synthase activity"/>
    <property type="evidence" value="ECO:0007669"/>
    <property type="project" value="InterPro"/>
</dbReference>
<keyword evidence="4" id="KW-0521">NADP</keyword>
<dbReference type="InterPro" id="IPR013968">
    <property type="entry name" value="PKS_KR"/>
</dbReference>
<dbReference type="Proteomes" id="UP001281003">
    <property type="component" value="Unassembled WGS sequence"/>
</dbReference>
<dbReference type="Pfam" id="PF08242">
    <property type="entry name" value="Methyltransf_12"/>
    <property type="match status" value="1"/>
</dbReference>
<dbReference type="GO" id="GO:0031177">
    <property type="term" value="F:phosphopantetheine binding"/>
    <property type="evidence" value="ECO:0007669"/>
    <property type="project" value="InterPro"/>
</dbReference>
<dbReference type="CDD" id="cd05195">
    <property type="entry name" value="enoyl_red"/>
    <property type="match status" value="1"/>
</dbReference>
<dbReference type="InterPro" id="IPR014031">
    <property type="entry name" value="Ketoacyl_synth_C"/>
</dbReference>
<dbReference type="GO" id="GO:0006633">
    <property type="term" value="P:fatty acid biosynthetic process"/>
    <property type="evidence" value="ECO:0007669"/>
    <property type="project" value="InterPro"/>
</dbReference>
<feature type="active site" description="Proton donor; for dehydratase activity" evidence="8">
    <location>
        <position position="1187"/>
    </location>
</feature>
<evidence type="ECO:0000313" key="14">
    <source>
        <dbReference type="Proteomes" id="UP001281003"/>
    </source>
</evidence>
<feature type="region of interest" description="N-terminal hotdog fold" evidence="8">
    <location>
        <begin position="968"/>
        <end position="1106"/>
    </location>
</feature>
<dbReference type="Pfam" id="PF21089">
    <property type="entry name" value="PKS_DH_N"/>
    <property type="match status" value="1"/>
</dbReference>
<dbReference type="InterPro" id="IPR049900">
    <property type="entry name" value="PKS_mFAS_DH"/>
</dbReference>
<feature type="region of interest" description="Disordered" evidence="9">
    <location>
        <begin position="2468"/>
        <end position="2492"/>
    </location>
</feature>
<dbReference type="SMART" id="SM00826">
    <property type="entry name" value="PKS_DH"/>
    <property type="match status" value="1"/>
</dbReference>
<dbReference type="InterPro" id="IPR020843">
    <property type="entry name" value="ER"/>
</dbReference>
<name>A0AAE0UD15_SORBR</name>
<evidence type="ECO:0000256" key="1">
    <source>
        <dbReference type="ARBA" id="ARBA00022450"/>
    </source>
</evidence>
<dbReference type="InterPro" id="IPR013154">
    <property type="entry name" value="ADH-like_N"/>
</dbReference>
<feature type="domain" description="Ketosynthase family 3 (KS3)" evidence="11">
    <location>
        <begin position="4"/>
        <end position="432"/>
    </location>
</feature>
<dbReference type="Pfam" id="PF02801">
    <property type="entry name" value="Ketoacyl-synt_C"/>
    <property type="match status" value="1"/>
</dbReference>
<evidence type="ECO:0000313" key="13">
    <source>
        <dbReference type="EMBL" id="KAK3399711.1"/>
    </source>
</evidence>
<reference evidence="13" key="1">
    <citation type="journal article" date="2023" name="Mol. Phylogenet. Evol.">
        <title>Genome-scale phylogeny and comparative genomics of the fungal order Sordariales.</title>
        <authorList>
            <person name="Hensen N."/>
            <person name="Bonometti L."/>
            <person name="Westerberg I."/>
            <person name="Brannstrom I.O."/>
            <person name="Guillou S."/>
            <person name="Cros-Aarteil S."/>
            <person name="Calhoun S."/>
            <person name="Haridas S."/>
            <person name="Kuo A."/>
            <person name="Mondo S."/>
            <person name="Pangilinan J."/>
            <person name="Riley R."/>
            <person name="LaButti K."/>
            <person name="Andreopoulos B."/>
            <person name="Lipzen A."/>
            <person name="Chen C."/>
            <person name="Yan M."/>
            <person name="Daum C."/>
            <person name="Ng V."/>
            <person name="Clum A."/>
            <person name="Steindorff A."/>
            <person name="Ohm R.A."/>
            <person name="Martin F."/>
            <person name="Silar P."/>
            <person name="Natvig D.O."/>
            <person name="Lalanne C."/>
            <person name="Gautier V."/>
            <person name="Ament-Velasquez S.L."/>
            <person name="Kruys A."/>
            <person name="Hutchinson M.I."/>
            <person name="Powell A.J."/>
            <person name="Barry K."/>
            <person name="Miller A.N."/>
            <person name="Grigoriev I.V."/>
            <person name="Debuchy R."/>
            <person name="Gladieux P."/>
            <person name="Hiltunen Thoren M."/>
            <person name="Johannesson H."/>
        </authorList>
    </citation>
    <scope>NUCLEOTIDE SEQUENCE</scope>
    <source>
        <strain evidence="13">FGSC 1904</strain>
    </source>
</reference>
<dbReference type="PROSITE" id="PS52019">
    <property type="entry name" value="PKS_MFAS_DH"/>
    <property type="match status" value="1"/>
</dbReference>
<keyword evidence="7" id="KW-0012">Acyltransferase</keyword>
<feature type="compositionally biased region" description="Low complexity" evidence="9">
    <location>
        <begin position="2475"/>
        <end position="2492"/>
    </location>
</feature>
<evidence type="ECO:0000256" key="7">
    <source>
        <dbReference type="ARBA" id="ARBA00023315"/>
    </source>
</evidence>
<dbReference type="InterPro" id="IPR014030">
    <property type="entry name" value="Ketoacyl_synth_N"/>
</dbReference>
<dbReference type="SUPFAM" id="SSF53901">
    <property type="entry name" value="Thiolase-like"/>
    <property type="match status" value="1"/>
</dbReference>
<dbReference type="InterPro" id="IPR020841">
    <property type="entry name" value="PKS_Beta-ketoAc_synthase_dom"/>
</dbReference>
<evidence type="ECO:0000256" key="3">
    <source>
        <dbReference type="ARBA" id="ARBA00022679"/>
    </source>
</evidence>
<feature type="region of interest" description="C-terminal hotdog fold" evidence="8">
    <location>
        <begin position="1121"/>
        <end position="1276"/>
    </location>
</feature>
<organism evidence="13 14">
    <name type="scientific">Sordaria brevicollis</name>
    <dbReference type="NCBI Taxonomy" id="83679"/>
    <lineage>
        <taxon>Eukaryota</taxon>
        <taxon>Fungi</taxon>
        <taxon>Dikarya</taxon>
        <taxon>Ascomycota</taxon>
        <taxon>Pezizomycotina</taxon>
        <taxon>Sordariomycetes</taxon>
        <taxon>Sordariomycetidae</taxon>
        <taxon>Sordariales</taxon>
        <taxon>Sordariaceae</taxon>
        <taxon>Sordaria</taxon>
    </lineage>
</organism>
<dbReference type="SMART" id="SM00829">
    <property type="entry name" value="PKS_ER"/>
    <property type="match status" value="1"/>
</dbReference>
<evidence type="ECO:0000256" key="2">
    <source>
        <dbReference type="ARBA" id="ARBA00022553"/>
    </source>
</evidence>
<reference evidence="13" key="2">
    <citation type="submission" date="2023-07" db="EMBL/GenBank/DDBJ databases">
        <authorList>
            <consortium name="Lawrence Berkeley National Laboratory"/>
            <person name="Haridas S."/>
            <person name="Hensen N."/>
            <person name="Bonometti L."/>
            <person name="Westerberg I."/>
            <person name="Brannstrom I.O."/>
            <person name="Guillou S."/>
            <person name="Cros-Aarteil S."/>
            <person name="Calhoun S."/>
            <person name="Kuo A."/>
            <person name="Mondo S."/>
            <person name="Pangilinan J."/>
            <person name="Riley R."/>
            <person name="LaButti K."/>
            <person name="Andreopoulos B."/>
            <person name="Lipzen A."/>
            <person name="Chen C."/>
            <person name="Yanf M."/>
            <person name="Daum C."/>
            <person name="Ng V."/>
            <person name="Clum A."/>
            <person name="Steindorff A."/>
            <person name="Ohm R."/>
            <person name="Martin F."/>
            <person name="Silar P."/>
            <person name="Natvig D."/>
            <person name="Lalanne C."/>
            <person name="Gautier V."/>
            <person name="Ament-velasquez S.L."/>
            <person name="Kruys A."/>
            <person name="Hutchinson M.I."/>
            <person name="Powell A.J."/>
            <person name="Barry K."/>
            <person name="Miller A.N."/>
            <person name="Grigoriev I.V."/>
            <person name="Debuchy R."/>
            <person name="Gladieux P."/>
            <person name="Thoren M.H."/>
            <person name="Johannesson H."/>
        </authorList>
    </citation>
    <scope>NUCLEOTIDE SEQUENCE</scope>
    <source>
        <strain evidence="13">FGSC 1904</strain>
    </source>
</reference>
<dbReference type="SMART" id="SM00825">
    <property type="entry name" value="PKS_KS"/>
    <property type="match status" value="1"/>
</dbReference>
<feature type="domain" description="PKS/mFAS DH" evidence="12">
    <location>
        <begin position="968"/>
        <end position="1276"/>
    </location>
</feature>
<keyword evidence="5" id="KW-0560">Oxidoreductase</keyword>
<sequence>MDSNMPIAIIGMSCRFAGDVDSPSKLWDLLAEGKSAWSEIPKDRFNIDGFHHPNFEKLNGTNVIGGHFMKEDIGLFDAHFFNLSAETAAALDPQFRLQLESTYEALESAGITLQNVAGSNTSVYAGSFFRDYHESLIRDPETLPRFLLMGTGAAMASNRLSHFFDLRGPSMSVDTGCSTTLTALHQACQSLRSGESTMSIVGGANLMFNPDMFLAMSSMTLISKDGRSWAFDSRANGYGRGEGSATVILKPLDAALRDGDPIRAIIRDSGINQDGKTETITTPSGEAQEALIRACYERAGLDPGHTTYFEAHGTGTPTGDPIEVGAIASVFKDSRKGDSSDLLRIGSVKTNIGHTETASGVAAIIKVALALEKGQIPPSVNFDKPNAKLSLDEWKLKVPTELEEWVGKDGIRRASINNFGYGGSNAHVIMEDYSSYVATTQRPKLLTHGGPNNGFTAGHHHADSGIVIDDDDAAHAQNAEQSRVFLLSAKDEKATERMITNLKTYLQDQKSKKLTIAEENALLSSLAHTLCSRRTLFQWTATFSGSSLSSLIHTLDSGRVKPVKSSSSSAGSPLRIGYVFTGQGAQWWAMGKELIAAYPVFKSALEKCDAELHALGATWTLAEELSRDAETSNVNKLDYSTPVCVAVQIALVELLKSWGIVPQAVCSHSSGEIAAAYAAGALSLSSAMAIAFARGGLASEGNRQFARRGGMMAVGLGRAEGERYLPMVTKGQVVVACENSPTSITLSGDVEGLMELEEVFKTENIFARRLKVDAAWHSHHMEAVADAYYASMDKKVKPAKEKLDMIFSSPCTGKRMDKVAEIGSPGHWVRSLTGCVKFVDAFRSMVFATPGSTEPEVDMVIEVGPHAALSGPIQDILAMPEFKDIPTKIPYASCLIRKKSAVETMQELVGNLVGKGYPVDLKGVNFPFGSEGVKVLTDLPAYPWNHSTKHWIEPRFNRALRQRSEAPHDLLGSLVLGCDPNAPTWRHIVRLGDLPWVKDHVVQGNMIYPAAGYIAMAVEGMKRFAARQSSGEKKVAGYQLRDVDILNALVVPETSEGIEMQLSLRPGSERDLSTKGWTEFVVQSVTLDNKWTEHCKGLISVVFGPAAPKFGVNQPTADSHYRSRINPNDIWSGMRSGGINHGPIFRNMKSIRCRAKQSVTTFTVADTKAVMPKQHEMDHVIHPTTLDSVFQAAYTAAPGAGGKNQTPKVPRSISKLWIAHDISRTAGHDFKAYANLDHADDQTTKTALRVVDADATEPVISIDGFICQSIGSSPSSSPEDAYEAEKFTTTHWAPDVTFLKDAFLKKQLGSQISPEEAETLMDLRKACMFYIYDALRDLTPEDLKKLEWYHKKFYIWMRLQADLARANSLAPDSSKWANATLNEKATLLEKVRASSTNGEMVYRLGPQIVPILRGEITALEVMLENNLLSRYYLEGLKWGRANAKLGEMVRHYVHKNPHAKMIEIGGGTGGATAHVLNAIGTSADGLGPRAASYDFTDVSSGFFEAAKTKFDPWKDLMRFKKLNIESPPSAQGFEEGTYDVVIACQVLHATKSMDNTMRNVRSLLKPGGKLFMVETTQDQMDVQFVFGFLSGWWLSEEEERKFSPSLSVPMWDRVLHRTGFRNGVEAEVRDVEDEGLYAFSVMAATAAPERGPEYEFDITFVTGGQVPDVWLDKLRVSIGLVTCSVPNVKTLEEVAESVDGNEVVVFLDDPKSPVLAEPSKSQFGGIRAMCTRSKGLLWLTQGAHGSSEQPLASLAAGFLRSLRQEYSGKRLGTLDLDPSSGDMWSESSITTITEVFRKLFDYSINETGSDYEFAEREGTVQIPRYIKDVKRNAAVFKTQSATDAQPEEEMQPFIQPDRPLRLTIGTPGLLDTLKFVDDTSAASDPLPEDFVEVEPRAFGVNFRDVMVAMGQLKSSTMGYDCAGIITRVGPAAASEGYVVGDRVSVLLRGHYASRCRIHWSSAVKIPDSMSFETAASLPTQYVAAYVSLYDTARLQKGETVLIHAATGGVGQAAVMMAQRVGAEVFVTVGTDEKREFVQKHYGISPDHIFSSRDVSFAAGIMAATKGRGVDVVLNSLAGSLLQESFNCLAPFGRFVEIGKRDLEQNSSLAMEAFTRAVSYTSIDVITYGEHKKAETNRIMKDIIRLVGNRELKTVEPITVYPVGEVQKAFRLMQAGKHMGKIVLSSGPETLVPVVPRTAATTEGVSLRADASYLVVGGFGGLGRSICSWLALQGAKHLVVVSRNAKADKLAQLQTELNHVAKGVKVTAVSCDISNMAVLTKALDCVGRGVPPIRGVIHGGMELRDSVLEHMKVDDHKGALAPKVSGSWNLHQYFQSITDNKKGLDFFVMLSSLVGIVGFASQSNYSAGGTFQDSLAAYRVSQGLPGVSLDLPVVKSVGYLADHPDSEKTIDSLKRHGFTALTEEEVLAAIGSAISTPFAGQLTLGLNTGPTGQPNSDAPLSRDARFTQLKHRAAKSSSSPTSTSGSSSSDLSSLLSSSTTLEQATQHTLSAITKKLQDIFMIADASEINPDLSPAEFGVDSLVAVELRNMISMKAGGEMSIFEIMQCGSLRGLAGVVVRKSGYVDGGLKE</sequence>
<dbReference type="InterPro" id="IPR057326">
    <property type="entry name" value="KR_dom"/>
</dbReference>
<dbReference type="PROSITE" id="PS00012">
    <property type="entry name" value="PHOSPHOPANTETHEINE"/>
    <property type="match status" value="1"/>
</dbReference>
<dbReference type="Gene3D" id="3.30.70.3290">
    <property type="match status" value="1"/>
</dbReference>
<keyword evidence="2" id="KW-0597">Phosphoprotein</keyword>
<dbReference type="InterPro" id="IPR020807">
    <property type="entry name" value="PKS_DH"/>
</dbReference>
<dbReference type="InterPro" id="IPR009081">
    <property type="entry name" value="PP-bd_ACP"/>
</dbReference>
<evidence type="ECO:0000259" key="11">
    <source>
        <dbReference type="PROSITE" id="PS52004"/>
    </source>
</evidence>
<evidence type="ECO:0000256" key="5">
    <source>
        <dbReference type="ARBA" id="ARBA00023002"/>
    </source>
</evidence>
<dbReference type="InterPro" id="IPR042104">
    <property type="entry name" value="PKS_dehydratase_sf"/>
</dbReference>
<proteinExistence type="predicted"/>
<dbReference type="InterPro" id="IPR014043">
    <property type="entry name" value="Acyl_transferase_dom"/>
</dbReference>
<dbReference type="SUPFAM" id="SSF52151">
    <property type="entry name" value="FabD/lysophospholipase-like"/>
    <property type="match status" value="1"/>
</dbReference>
<accession>A0AAE0UD15</accession>
<dbReference type="Gene3D" id="1.10.1200.10">
    <property type="entry name" value="ACP-like"/>
    <property type="match status" value="1"/>
</dbReference>
<keyword evidence="3" id="KW-0808">Transferase</keyword>
<dbReference type="GO" id="GO:0004312">
    <property type="term" value="F:fatty acid synthase activity"/>
    <property type="evidence" value="ECO:0007669"/>
    <property type="project" value="TreeGrafter"/>
</dbReference>
<evidence type="ECO:0000256" key="9">
    <source>
        <dbReference type="SAM" id="MobiDB-lite"/>
    </source>
</evidence>
<dbReference type="SUPFAM" id="SSF47336">
    <property type="entry name" value="ACP-like"/>
    <property type="match status" value="1"/>
</dbReference>
<dbReference type="FunFam" id="3.40.50.720:FF:000209">
    <property type="entry name" value="Polyketide synthase Pks12"/>
    <property type="match status" value="1"/>
</dbReference>
<dbReference type="InterPro" id="IPR006162">
    <property type="entry name" value="Ppantetheine_attach_site"/>
</dbReference>
<dbReference type="PROSITE" id="PS50075">
    <property type="entry name" value="CARRIER"/>
    <property type="match status" value="1"/>
</dbReference>
<dbReference type="Pfam" id="PF16197">
    <property type="entry name" value="KAsynt_C_assoc"/>
    <property type="match status" value="1"/>
</dbReference>
<comment type="caution">
    <text evidence="13">The sequence shown here is derived from an EMBL/GenBank/DDBJ whole genome shotgun (WGS) entry which is preliminary data.</text>
</comment>
<dbReference type="EMBL" id="JAUTDP010000004">
    <property type="protein sequence ID" value="KAK3399711.1"/>
    <property type="molecule type" value="Genomic_DNA"/>
</dbReference>
<dbReference type="PROSITE" id="PS00606">
    <property type="entry name" value="KS3_1"/>
    <property type="match status" value="1"/>
</dbReference>
<dbReference type="InterPro" id="IPR036291">
    <property type="entry name" value="NAD(P)-bd_dom_sf"/>
</dbReference>
<evidence type="ECO:0000259" key="10">
    <source>
        <dbReference type="PROSITE" id="PS50075"/>
    </source>
</evidence>
<dbReference type="CDD" id="cd00833">
    <property type="entry name" value="PKS"/>
    <property type="match status" value="1"/>
</dbReference>
<dbReference type="Pfam" id="PF08659">
    <property type="entry name" value="KR"/>
    <property type="match status" value="1"/>
</dbReference>
<dbReference type="GO" id="GO:1901336">
    <property type="term" value="P:lactone biosynthetic process"/>
    <property type="evidence" value="ECO:0007669"/>
    <property type="project" value="UniProtKB-ARBA"/>
</dbReference>
<dbReference type="PANTHER" id="PTHR43775">
    <property type="entry name" value="FATTY ACID SYNTHASE"/>
    <property type="match status" value="1"/>
</dbReference>
<feature type="domain" description="Carrier" evidence="10">
    <location>
        <begin position="2502"/>
        <end position="2580"/>
    </location>
</feature>
<dbReference type="Pfam" id="PF23297">
    <property type="entry name" value="ACP_SdgA_C"/>
    <property type="match status" value="1"/>
</dbReference>
<dbReference type="SMART" id="SM00827">
    <property type="entry name" value="PKS_AT"/>
    <property type="match status" value="1"/>
</dbReference>